<feature type="region of interest" description="Disordered" evidence="4">
    <location>
        <begin position="695"/>
        <end position="740"/>
    </location>
</feature>
<evidence type="ECO:0000256" key="1">
    <source>
        <dbReference type="ARBA" id="ARBA00004496"/>
    </source>
</evidence>
<feature type="compositionally biased region" description="Polar residues" evidence="4">
    <location>
        <begin position="1907"/>
        <end position="1918"/>
    </location>
</feature>
<evidence type="ECO:0000256" key="2">
    <source>
        <dbReference type="ARBA" id="ARBA00006937"/>
    </source>
</evidence>
<feature type="compositionally biased region" description="Polar residues" evidence="4">
    <location>
        <begin position="1289"/>
        <end position="1300"/>
    </location>
</feature>
<feature type="region of interest" description="Disordered" evidence="4">
    <location>
        <begin position="1253"/>
        <end position="1272"/>
    </location>
</feature>
<feature type="region of interest" description="Disordered" evidence="4">
    <location>
        <begin position="67"/>
        <end position="96"/>
    </location>
</feature>
<feature type="compositionally biased region" description="Basic and acidic residues" evidence="4">
    <location>
        <begin position="1929"/>
        <end position="1948"/>
    </location>
</feature>
<feature type="compositionally biased region" description="Polar residues" evidence="4">
    <location>
        <begin position="1337"/>
        <end position="1356"/>
    </location>
</feature>
<feature type="compositionally biased region" description="Basic and acidic residues" evidence="4">
    <location>
        <begin position="2039"/>
        <end position="2053"/>
    </location>
</feature>
<dbReference type="PANTHER" id="PTHR16181">
    <property type="entry name" value="PROTEIN FAM83A-RELATED"/>
    <property type="match status" value="1"/>
</dbReference>
<feature type="compositionally biased region" description="Polar residues" evidence="4">
    <location>
        <begin position="1060"/>
        <end position="1087"/>
    </location>
</feature>
<dbReference type="CTD" id="565437"/>
<dbReference type="GO" id="GO:0045104">
    <property type="term" value="P:intermediate filament cytoskeleton organization"/>
    <property type="evidence" value="ECO:0007669"/>
    <property type="project" value="TreeGrafter"/>
</dbReference>
<name>A0A6P8GKB9_CLUHA</name>
<feature type="region of interest" description="Disordered" evidence="4">
    <location>
        <begin position="884"/>
        <end position="1087"/>
    </location>
</feature>
<feature type="compositionally biased region" description="Polar residues" evidence="4">
    <location>
        <begin position="1699"/>
        <end position="1734"/>
    </location>
</feature>
<dbReference type="GO" id="GO:0019901">
    <property type="term" value="F:protein kinase binding"/>
    <property type="evidence" value="ECO:0007669"/>
    <property type="project" value="TreeGrafter"/>
</dbReference>
<dbReference type="GO" id="GO:0030335">
    <property type="term" value="P:positive regulation of cell migration"/>
    <property type="evidence" value="ECO:0007669"/>
    <property type="project" value="TreeGrafter"/>
</dbReference>
<feature type="region of interest" description="Disordered" evidence="4">
    <location>
        <begin position="1211"/>
        <end position="1245"/>
    </location>
</feature>
<evidence type="ECO:0000313" key="6">
    <source>
        <dbReference type="Proteomes" id="UP000515152"/>
    </source>
</evidence>
<feature type="compositionally biased region" description="Basic and acidic residues" evidence="4">
    <location>
        <begin position="639"/>
        <end position="663"/>
    </location>
</feature>
<feature type="compositionally biased region" description="Basic and acidic residues" evidence="4">
    <location>
        <begin position="1030"/>
        <end position="1040"/>
    </location>
</feature>
<feature type="region of interest" description="Disordered" evidence="4">
    <location>
        <begin position="1829"/>
        <end position="2002"/>
    </location>
</feature>
<feature type="compositionally biased region" description="Polar residues" evidence="4">
    <location>
        <begin position="1850"/>
        <end position="1859"/>
    </location>
</feature>
<dbReference type="Gene3D" id="3.30.870.10">
    <property type="entry name" value="Endonuclease Chain A"/>
    <property type="match status" value="1"/>
</dbReference>
<dbReference type="Proteomes" id="UP000515152">
    <property type="component" value="Chromosome 13"/>
</dbReference>
<feature type="region of interest" description="Disordered" evidence="4">
    <location>
        <begin position="404"/>
        <end position="429"/>
    </location>
</feature>
<feature type="compositionally biased region" description="Low complexity" evidence="4">
    <location>
        <begin position="1789"/>
        <end position="1803"/>
    </location>
</feature>
<keyword evidence="6" id="KW-1185">Reference proteome</keyword>
<feature type="compositionally biased region" description="Polar residues" evidence="4">
    <location>
        <begin position="959"/>
        <end position="972"/>
    </location>
</feature>
<dbReference type="GO" id="GO:0007165">
    <property type="term" value="P:signal transduction"/>
    <property type="evidence" value="ECO:0007669"/>
    <property type="project" value="TreeGrafter"/>
</dbReference>
<dbReference type="RefSeq" id="XP_031435345.1">
    <property type="nucleotide sequence ID" value="XM_031579485.2"/>
</dbReference>
<feature type="compositionally biased region" description="Polar residues" evidence="4">
    <location>
        <begin position="1438"/>
        <end position="1465"/>
    </location>
</feature>
<dbReference type="OrthoDB" id="10439938at2759"/>
<dbReference type="InterPro" id="IPR050944">
    <property type="entry name" value="FAM83"/>
</dbReference>
<feature type="domain" description="Scaffolding anchor of CK1" evidence="5">
    <location>
        <begin position="13"/>
        <end position="283"/>
    </location>
</feature>
<comment type="subcellular location">
    <subcellularLocation>
        <location evidence="1">Cytoplasm</location>
    </subcellularLocation>
</comment>
<dbReference type="PANTHER" id="PTHR16181:SF16">
    <property type="entry name" value="FAMILY WITH SEQUENCE SIMILARITY 83 MEMBER HA"/>
    <property type="match status" value="1"/>
</dbReference>
<feature type="compositionally biased region" description="Low complexity" evidence="4">
    <location>
        <begin position="1224"/>
        <end position="1238"/>
    </location>
</feature>
<feature type="region of interest" description="Disordered" evidence="4">
    <location>
        <begin position="1"/>
        <end position="22"/>
    </location>
</feature>
<dbReference type="GO" id="GO:1990254">
    <property type="term" value="F:keratin filament binding"/>
    <property type="evidence" value="ECO:0007669"/>
    <property type="project" value="TreeGrafter"/>
</dbReference>
<feature type="compositionally biased region" description="Polar residues" evidence="4">
    <location>
        <begin position="2018"/>
        <end position="2032"/>
    </location>
</feature>
<gene>
    <name evidence="7" type="primary">fam83ha</name>
</gene>
<organism evidence="6 7">
    <name type="scientific">Clupea harengus</name>
    <name type="common">Atlantic herring</name>
    <dbReference type="NCBI Taxonomy" id="7950"/>
    <lineage>
        <taxon>Eukaryota</taxon>
        <taxon>Metazoa</taxon>
        <taxon>Chordata</taxon>
        <taxon>Craniata</taxon>
        <taxon>Vertebrata</taxon>
        <taxon>Euteleostomi</taxon>
        <taxon>Actinopterygii</taxon>
        <taxon>Neopterygii</taxon>
        <taxon>Teleostei</taxon>
        <taxon>Clupei</taxon>
        <taxon>Clupeiformes</taxon>
        <taxon>Clupeoidei</taxon>
        <taxon>Clupeidae</taxon>
        <taxon>Clupea</taxon>
    </lineage>
</organism>
<dbReference type="SUPFAM" id="SSF56024">
    <property type="entry name" value="Phospholipase D/nuclease"/>
    <property type="match status" value="1"/>
</dbReference>
<feature type="compositionally biased region" description="Low complexity" evidence="4">
    <location>
        <begin position="1359"/>
        <end position="1390"/>
    </location>
</feature>
<dbReference type="FunFam" id="3.30.870.10:FF:000004">
    <property type="entry name" value="protein FAM83H isoform X2"/>
    <property type="match status" value="1"/>
</dbReference>
<accession>A0A6P8GKB9</accession>
<feature type="compositionally biased region" description="Low complexity" evidence="4">
    <location>
        <begin position="890"/>
        <end position="901"/>
    </location>
</feature>
<feature type="region of interest" description="Disordered" evidence="4">
    <location>
        <begin position="1289"/>
        <end position="1483"/>
    </location>
</feature>
<dbReference type="GeneID" id="105890872"/>
<sequence length="2091" mass="228011">MAHRSQCSSAGDNPLDPNYLPPHYREEYRLAIDALVERDLDGYHEFLQSSDVVDFLSKLEIEHIQSTVQGPRHMDKPDAASQGDEGSEGSSDTYWPMQSDLEAPSLDLGWPQQLQFVGPTEFATFVNPPDPAMPSIKTQARRLIKDAQLVIAVAMDIFTDVDIFADLLEAAMRNVAVYILLDDQNAHHFTDMVAHCRVDLNQIKFMRVRTVSGINYYCRTGKLIKGQMMERFMLIDSRAVLGGNYSFMWSFEKLHRCLAHLFLGQLVVTFDEEFRILYAQSEPLVVESAVVPVQKYSSRSDLQKTHQVYPRKPKEYLPEVGMYNAEWAGHLYEGHMDPKLFPLRREDFAQMLPPQANLHPSQQYLTNRPDTSGMDILRRSSYGEGTPGGYYQQYLMHRERQNVDAMETQSTHSHRDQYHFERTSREPIYDPYDKFKTQRYQHSDQYSEPGGPPSIDQVDNYDHVLKFLESNPPVEMGQGSGNLMVPEGPYSQSRRRMQCLGQPHAAQSSPTPLSPREQKRFNMEPTAERKPRDAVAKKGMREWRIHSYLSGYDDASSEDTGPFQGSDAGDDSPFSSQEQLCDLDPLVPRIGQRELKLPSAVLSSHHKKPFQPGDMKNHPSMQTDNKGISAATDSSYTTESEKVEDGTDKPPAEMNVTKDEPFRRRPNPTLHRASRLRNSLLFSSNVEQHRSLFNLAKPAESKEEESPEVLEKGLEKKPLKKQSTIAKGEESKPVELPSSHLQQTSSFMVDMNDPDSRLQFFRQLAAQRKAEVEAKSVEGISEKPCKEPDKTVSCASDGSHSVAEQKPTLKVSHHPTDMHATTESQSFKATKYKVPIKEQGSDTKLVDTLSVTSEAATPSQIHDILPQIATDAEKIEQKRLQEPAVAKCTSSPHPGSNISSSEPQNVMETLKEKSLDSAPEPGKRELPVMPSAIISESSPNPKPVLPVMCGEPDAEKTTSVETNDFSSTTSSEKAAVVASVRAMESCETEEELVGNRPKPTPASKLRNSRLFRSRLKHRSQGDDVSCGQNKTDDQNQRGELSKVSSILAVPGSLDKETSRSEQPITPTNPTTELVKTQDSTKGQSDTASGIHLENISFKRQASFTMGDKSNSLQFQSKVQQTTSAMLDLSDPDSRLRFFRELAAQRKAEQVAAKSAEIIKGHISQKPDKTEDTSAINEKVSVLKQISTDSLSKPLPAGEAEVLDDDAKTLKTQSVPESHAVKDLSGNSAQSSSSSSEFSQTATDTEKMELKKMHAEAPAKLQCTSSTSSVPTNIRLPLKDIPKEVILSCQDQTSQKQTSASEKVDLPNKPVPADSTLPSLPINAGQSAHSPISHPVKSISTAEDSQGGSCSNPSNKQVDSDSSSCSSSIEISSGAECFTTAPSSPCTPTPTEVRPLPLPQKESKFTEPILPPLSSSIKTRSPQRSSSKEDRSKLKKCNSTRQASSTKPGTLLISSPANSSSATGAVSTEHHLAPVSSPGVSTEHHLAPVSSLTKFPVDLHLHTPVEVNNAAGTVITKDSPPLQTALTSPDVNTVDSPTKTDSSLASLSSQTKPSSTAMVSPTRSLQAEAGIPPATTVTSPVASTRATTKTAKKRKKNSTPLKATQAAMVPPTKLRSPVDIKIIKISSDSASVKTEEDQSPVSSPKKVNPMANVAPTECSSSTETKIAETSPILNLDLSEGTVHPHYSPTKTTPVVDVFTEGSSSSYDPETSEASPAPNLTQNEGCSSPKAISTSPKEAVPLTESSSHFPSNINISETSPSVSPVQQVGILSPRSVMSPAVGTLDSPTELHPSSHPISSPTSTSPMLEATQTKLSSPCDVKTLESSLLSDLKQTDSSLPPMATTPSAPLANQMATTSSVPTSPGPKTPNPTDPPHAEAPSSPVMTVSGDSSNSDLTFAEPALPTDESSRSFTSANTTSSFDEAVNGGQLESDAKAVDGDHPTADTVKLCEESPVDELSTTTYLNTKDTVTPPSSEEPKEQKSPSAEPTKSHPSRYQSSTANVLSCSNLRDDTKVLLEQISANSQSRTAKQNLSVTDDAKEDEVKEPQEDSNEHLTSRLRSWNTHMSKKERDRLLTGLDSKRKERRVYSRFEAI</sequence>
<feature type="compositionally biased region" description="Basic residues" evidence="4">
    <location>
        <begin position="1006"/>
        <end position="1018"/>
    </location>
</feature>
<feature type="compositionally biased region" description="Polar residues" evidence="4">
    <location>
        <begin position="1"/>
        <end position="11"/>
    </location>
</feature>
<reference evidence="7" key="1">
    <citation type="submission" date="2025-08" db="UniProtKB">
        <authorList>
            <consortium name="RefSeq"/>
        </authorList>
    </citation>
    <scope>IDENTIFICATION</scope>
</reference>
<feature type="compositionally biased region" description="Polar residues" evidence="4">
    <location>
        <begin position="1520"/>
        <end position="1564"/>
    </location>
</feature>
<feature type="region of interest" description="Disordered" evidence="4">
    <location>
        <begin position="773"/>
        <end position="827"/>
    </location>
</feature>
<feature type="compositionally biased region" description="Basic and acidic residues" evidence="4">
    <location>
        <begin position="516"/>
        <end position="538"/>
    </location>
</feature>
<feature type="compositionally biased region" description="Basic and acidic residues" evidence="4">
    <location>
        <begin position="773"/>
        <end position="790"/>
    </location>
</feature>
<dbReference type="GO" id="GO:0005737">
    <property type="term" value="C:cytoplasm"/>
    <property type="evidence" value="ECO:0007669"/>
    <property type="project" value="UniProtKB-SubCell"/>
</dbReference>
<dbReference type="GO" id="GO:0044380">
    <property type="term" value="P:protein localization to cytoskeleton"/>
    <property type="evidence" value="ECO:0007669"/>
    <property type="project" value="TreeGrafter"/>
</dbReference>
<feature type="compositionally biased region" description="Basic and acidic residues" evidence="4">
    <location>
        <begin position="909"/>
        <end position="926"/>
    </location>
</feature>
<evidence type="ECO:0000256" key="4">
    <source>
        <dbReference type="SAM" id="MobiDB-lite"/>
    </source>
</evidence>
<proteinExistence type="inferred from homology"/>
<feature type="compositionally biased region" description="Basic and acidic residues" evidence="4">
    <location>
        <begin position="413"/>
        <end position="429"/>
    </location>
</feature>
<feature type="compositionally biased region" description="Polar residues" evidence="4">
    <location>
        <begin position="1261"/>
        <end position="1271"/>
    </location>
</feature>
<feature type="compositionally biased region" description="Polar residues" evidence="4">
    <location>
        <begin position="1741"/>
        <end position="1764"/>
    </location>
</feature>
<feature type="compositionally biased region" description="Pro residues" evidence="4">
    <location>
        <begin position="1860"/>
        <end position="1871"/>
    </location>
</feature>
<feature type="region of interest" description="Disordered" evidence="4">
    <location>
        <begin position="474"/>
        <end position="538"/>
    </location>
</feature>
<feature type="compositionally biased region" description="Polar residues" evidence="4">
    <location>
        <begin position="1880"/>
        <end position="1893"/>
    </location>
</feature>
<protein>
    <submittedName>
        <fullName evidence="7">Protein FAM83H</fullName>
    </submittedName>
</protein>
<feature type="region of interest" description="Disordered" evidence="4">
    <location>
        <begin position="1511"/>
        <end position="1608"/>
    </location>
</feature>
<feature type="region of interest" description="Disordered" evidence="4">
    <location>
        <begin position="603"/>
        <end position="676"/>
    </location>
</feature>
<dbReference type="InterPro" id="IPR012461">
    <property type="entry name" value="SACK1"/>
</dbReference>
<feature type="compositionally biased region" description="Basic and acidic residues" evidence="4">
    <location>
        <begin position="2064"/>
        <end position="2074"/>
    </location>
</feature>
<dbReference type="KEGG" id="char:105890872"/>
<comment type="similarity">
    <text evidence="2">Belongs to the FAM83 family.</text>
</comment>
<dbReference type="Pfam" id="PF07894">
    <property type="entry name" value="SACK1"/>
    <property type="match status" value="1"/>
</dbReference>
<feature type="compositionally biased region" description="Polar residues" evidence="4">
    <location>
        <begin position="619"/>
        <end position="638"/>
    </location>
</feature>
<feature type="compositionally biased region" description="Polar residues" evidence="4">
    <location>
        <begin position="1412"/>
        <end position="1424"/>
    </location>
</feature>
<feature type="compositionally biased region" description="Polar residues" evidence="4">
    <location>
        <begin position="1991"/>
        <end position="2002"/>
    </location>
</feature>
<feature type="region of interest" description="Disordered" evidence="4">
    <location>
        <begin position="551"/>
        <end position="578"/>
    </location>
</feature>
<evidence type="ECO:0000259" key="5">
    <source>
        <dbReference type="Pfam" id="PF07894"/>
    </source>
</evidence>
<evidence type="ECO:0000313" key="7">
    <source>
        <dbReference type="RefSeq" id="XP_031435345.1"/>
    </source>
</evidence>
<feature type="region of interest" description="Disordered" evidence="4">
    <location>
        <begin position="1682"/>
        <end position="1816"/>
    </location>
</feature>
<evidence type="ECO:0000256" key="3">
    <source>
        <dbReference type="ARBA" id="ARBA00022490"/>
    </source>
</evidence>
<feature type="region of interest" description="Disordered" evidence="4">
    <location>
        <begin position="2018"/>
        <end position="2074"/>
    </location>
</feature>
<keyword evidence="3" id="KW-0963">Cytoplasm</keyword>
<dbReference type="GO" id="GO:0045095">
    <property type="term" value="C:keratin filament"/>
    <property type="evidence" value="ECO:0007669"/>
    <property type="project" value="TreeGrafter"/>
</dbReference>
<feature type="compositionally biased region" description="Polar residues" evidence="4">
    <location>
        <begin position="1955"/>
        <end position="1968"/>
    </location>
</feature>
<feature type="region of interest" description="Disordered" evidence="4">
    <location>
        <begin position="1630"/>
        <end position="1663"/>
    </location>
</feature>